<keyword evidence="3 6" id="KW-0012">Acyltransferase</keyword>
<evidence type="ECO:0000256" key="4">
    <source>
        <dbReference type="SAM" id="Phobius"/>
    </source>
</evidence>
<dbReference type="GO" id="GO:0006654">
    <property type="term" value="P:phosphatidic acid biosynthetic process"/>
    <property type="evidence" value="ECO:0007669"/>
    <property type="project" value="TreeGrafter"/>
</dbReference>
<reference evidence="6" key="1">
    <citation type="submission" date="2023-03" db="EMBL/GenBank/DDBJ databases">
        <title>Lomoglobus Profundus gen. nov., sp. nov., a novel member of the phylum Verrucomicrobia, isolated from deep-marine sediment of South China Sea.</title>
        <authorList>
            <person name="Ahmad T."/>
            <person name="Ishaq S.E."/>
            <person name="Wang F."/>
        </authorList>
    </citation>
    <scope>NUCLEOTIDE SEQUENCE</scope>
    <source>
        <strain evidence="6">LMO-M01</strain>
    </source>
</reference>
<keyword evidence="4" id="KW-0812">Transmembrane</keyword>
<evidence type="ECO:0000313" key="6">
    <source>
        <dbReference type="EMBL" id="WED64458.1"/>
    </source>
</evidence>
<keyword evidence="2" id="KW-0808">Transferase</keyword>
<gene>
    <name evidence="6" type="ORF">PXH66_19130</name>
</gene>
<comment type="pathway">
    <text evidence="1">Lipid metabolism.</text>
</comment>
<dbReference type="PANTHER" id="PTHR10434">
    <property type="entry name" value="1-ACYL-SN-GLYCEROL-3-PHOSPHATE ACYLTRANSFERASE"/>
    <property type="match status" value="1"/>
</dbReference>
<feature type="domain" description="Phospholipid/glycerol acyltransferase" evidence="5">
    <location>
        <begin position="85"/>
        <end position="191"/>
    </location>
</feature>
<proteinExistence type="predicted"/>
<dbReference type="InterPro" id="IPR002123">
    <property type="entry name" value="Plipid/glycerol_acylTrfase"/>
</dbReference>
<dbReference type="GO" id="GO:0003841">
    <property type="term" value="F:1-acylglycerol-3-phosphate O-acyltransferase activity"/>
    <property type="evidence" value="ECO:0007669"/>
    <property type="project" value="TreeGrafter"/>
</dbReference>
<evidence type="ECO:0000256" key="3">
    <source>
        <dbReference type="ARBA" id="ARBA00023315"/>
    </source>
</evidence>
<dbReference type="RefSeq" id="WP_330930909.1">
    <property type="nucleotide sequence ID" value="NZ_CP119075.1"/>
</dbReference>
<keyword evidence="4" id="KW-0472">Membrane</keyword>
<name>A0AAF0CMP8_9BACT</name>
<dbReference type="Pfam" id="PF01553">
    <property type="entry name" value="Acyltransferase"/>
    <property type="match status" value="1"/>
</dbReference>
<evidence type="ECO:0000256" key="1">
    <source>
        <dbReference type="ARBA" id="ARBA00005189"/>
    </source>
</evidence>
<dbReference type="SMART" id="SM00563">
    <property type="entry name" value="PlsC"/>
    <property type="match status" value="1"/>
</dbReference>
<dbReference type="CDD" id="cd07989">
    <property type="entry name" value="LPLAT_AGPAT-like"/>
    <property type="match status" value="1"/>
</dbReference>
<accession>A0AAF0CMP8</accession>
<dbReference type="EMBL" id="CP119075">
    <property type="protein sequence ID" value="WED64458.1"/>
    <property type="molecule type" value="Genomic_DNA"/>
</dbReference>
<keyword evidence="4" id="KW-1133">Transmembrane helix</keyword>
<dbReference type="SUPFAM" id="SSF69593">
    <property type="entry name" value="Glycerol-3-phosphate (1)-acyltransferase"/>
    <property type="match status" value="1"/>
</dbReference>
<keyword evidence="7" id="KW-1185">Reference proteome</keyword>
<evidence type="ECO:0000313" key="7">
    <source>
        <dbReference type="Proteomes" id="UP001218638"/>
    </source>
</evidence>
<dbReference type="AlphaFoldDB" id="A0AAF0CMP8"/>
<evidence type="ECO:0000259" key="5">
    <source>
        <dbReference type="SMART" id="SM00563"/>
    </source>
</evidence>
<dbReference type="PANTHER" id="PTHR10434:SF66">
    <property type="entry name" value="PHOSPHOLIPID_GLYCEROL ACYLTRANSFERASE DOMAIN-CONTAINING PROTEIN"/>
    <property type="match status" value="1"/>
</dbReference>
<protein>
    <submittedName>
        <fullName evidence="6">Lysophospholipid acyltransferase family protein</fullName>
    </submittedName>
</protein>
<sequence>MTFRRRLLRLYHYPANIVSWTMFAAVGLALNAVCAPLLLVRRRPSDQVRRTIKSLFVGWCKWLHATRLIYVRFHGFTPEAMTGPAVYIANHPGLLDATFILSQLPDTICIFKPEIIRNPVLGPAARMAGYVSGTNGVDLIRDVAAKVEAGRSLLIFPEGTRTAAHVDLNPLRPGFALIAARARVPVRLILVKAPRDLVPKGWSWWRAPSFPSHVDIHLLGELTAPEPSSAKALTELATRQFSAVLARHDTAFAHPSGSDSQL</sequence>
<dbReference type="KEGG" id="slom:PXH66_19130"/>
<evidence type="ECO:0000256" key="2">
    <source>
        <dbReference type="ARBA" id="ARBA00022679"/>
    </source>
</evidence>
<feature type="transmembrane region" description="Helical" evidence="4">
    <location>
        <begin position="20"/>
        <end position="40"/>
    </location>
</feature>
<dbReference type="Proteomes" id="UP001218638">
    <property type="component" value="Chromosome"/>
</dbReference>
<organism evidence="6 7">
    <name type="scientific">Synoicihabitans lomoniglobus</name>
    <dbReference type="NCBI Taxonomy" id="2909285"/>
    <lineage>
        <taxon>Bacteria</taxon>
        <taxon>Pseudomonadati</taxon>
        <taxon>Verrucomicrobiota</taxon>
        <taxon>Opitutia</taxon>
        <taxon>Opitutales</taxon>
        <taxon>Opitutaceae</taxon>
        <taxon>Synoicihabitans</taxon>
    </lineage>
</organism>